<evidence type="ECO:0000256" key="2">
    <source>
        <dbReference type="ARBA" id="ARBA00022980"/>
    </source>
</evidence>
<dbReference type="InterPro" id="IPR023672">
    <property type="entry name" value="Ribosomal_uL2_arc_euk"/>
</dbReference>
<feature type="domain" description="Large ribosomal subunit protein uL2 C-terminal" evidence="6">
    <location>
        <begin position="84"/>
        <end position="216"/>
    </location>
</feature>
<protein>
    <recommendedName>
        <fullName evidence="4">50S ribosomal protein L2</fullName>
    </recommendedName>
</protein>
<dbReference type="PANTHER" id="PTHR13691">
    <property type="entry name" value="RIBOSOMAL PROTEIN L2"/>
    <property type="match status" value="1"/>
</dbReference>
<evidence type="ECO:0000259" key="6">
    <source>
        <dbReference type="SMART" id="SM01382"/>
    </source>
</evidence>
<dbReference type="GO" id="GO:0022625">
    <property type="term" value="C:cytosolic large ribosomal subunit"/>
    <property type="evidence" value="ECO:0007669"/>
    <property type="project" value="TreeGrafter"/>
</dbReference>
<dbReference type="InterPro" id="IPR022666">
    <property type="entry name" value="Ribosomal_uL2_RNA-bd_dom"/>
</dbReference>
<dbReference type="InterPro" id="IPR014726">
    <property type="entry name" value="Ribosomal_uL2_dom3"/>
</dbReference>
<feature type="region of interest" description="Disordered" evidence="5">
    <location>
        <begin position="1"/>
        <end position="36"/>
    </location>
</feature>
<dbReference type="NCBIfam" id="NF007180">
    <property type="entry name" value="PRK09612.1"/>
    <property type="match status" value="1"/>
</dbReference>
<dbReference type="Gene3D" id="2.40.50.140">
    <property type="entry name" value="Nucleic acid-binding proteins"/>
    <property type="match status" value="1"/>
</dbReference>
<name>A0A0H4TK84_9EURY</name>
<feature type="compositionally biased region" description="Basic residues" evidence="5">
    <location>
        <begin position="219"/>
        <end position="235"/>
    </location>
</feature>
<evidence type="ECO:0000256" key="1">
    <source>
        <dbReference type="ARBA" id="ARBA00005636"/>
    </source>
</evidence>
<feature type="region of interest" description="Disordered" evidence="5">
    <location>
        <begin position="196"/>
        <end position="235"/>
    </location>
</feature>
<reference evidence="8" key="1">
    <citation type="journal article" date="2015" name="ISME J.">
        <title>Aquifer environment selects for microbial species cohorts in sediment and groundwater.</title>
        <authorList>
            <person name="Hug L.A."/>
            <person name="Thomas B.C."/>
            <person name="Brown C.T."/>
            <person name="Frischkorn K.R."/>
            <person name="Williams K.H."/>
            <person name="Tringe S.G."/>
            <person name="Banfield J.F."/>
        </authorList>
    </citation>
    <scope>NUCLEOTIDE SEQUENCE</scope>
</reference>
<keyword evidence="3" id="KW-0687">Ribonucleoprotein</keyword>
<dbReference type="InterPro" id="IPR012340">
    <property type="entry name" value="NA-bd_OB-fold"/>
</dbReference>
<organism evidence="8">
    <name type="scientific">uncultured euryarchaeote Rifle_16ft_4_minimus_12392</name>
    <dbReference type="NCBI Taxonomy" id="1665187"/>
    <lineage>
        <taxon>Archaea</taxon>
        <taxon>Methanobacteriati</taxon>
        <taxon>Methanobacteriota</taxon>
        <taxon>environmental samples</taxon>
    </lineage>
</organism>
<dbReference type="EMBL" id="KT006942">
    <property type="protein sequence ID" value="AKQ00899.1"/>
    <property type="molecule type" value="Genomic_DNA"/>
</dbReference>
<dbReference type="SMART" id="SM01382">
    <property type="entry name" value="Ribosomal_L2_C"/>
    <property type="match status" value="1"/>
</dbReference>
<evidence type="ECO:0000256" key="3">
    <source>
        <dbReference type="ARBA" id="ARBA00023274"/>
    </source>
</evidence>
<dbReference type="PIRSF" id="PIRSF002158">
    <property type="entry name" value="Ribosomal_L2"/>
    <property type="match status" value="1"/>
</dbReference>
<feature type="domain" description="Large ribosomal subunit protein uL2 RNA-binding" evidence="7">
    <location>
        <begin position="11"/>
        <end position="79"/>
    </location>
</feature>
<keyword evidence="2 8" id="KW-0689">Ribosomal protein</keyword>
<dbReference type="InterPro" id="IPR014722">
    <property type="entry name" value="Rib_uL2_dom2"/>
</dbReference>
<dbReference type="InterPro" id="IPR008991">
    <property type="entry name" value="Translation_prot_SH3-like_sf"/>
</dbReference>
<dbReference type="SMART" id="SM01383">
    <property type="entry name" value="Ribosomal_L2"/>
    <property type="match status" value="1"/>
</dbReference>
<evidence type="ECO:0000259" key="7">
    <source>
        <dbReference type="SMART" id="SM01383"/>
    </source>
</evidence>
<dbReference type="SUPFAM" id="SSF50249">
    <property type="entry name" value="Nucleic acid-binding proteins"/>
    <property type="match status" value="1"/>
</dbReference>
<dbReference type="SUPFAM" id="SSF50104">
    <property type="entry name" value="Translation proteins SH3-like domain"/>
    <property type="match status" value="1"/>
</dbReference>
<dbReference type="Pfam" id="PF03947">
    <property type="entry name" value="Ribosomal_L2_C"/>
    <property type="match status" value="1"/>
</dbReference>
<evidence type="ECO:0000313" key="8">
    <source>
        <dbReference type="EMBL" id="AKQ00899.1"/>
    </source>
</evidence>
<dbReference type="InterPro" id="IPR002171">
    <property type="entry name" value="Ribosomal_uL2"/>
</dbReference>
<dbReference type="PANTHER" id="PTHR13691:SF16">
    <property type="entry name" value="LARGE RIBOSOMAL SUBUNIT PROTEIN UL2"/>
    <property type="match status" value="1"/>
</dbReference>
<proteinExistence type="inferred from homology"/>
<accession>A0A0H4TK84</accession>
<dbReference type="AlphaFoldDB" id="A0A0H4TK84"/>
<evidence type="ECO:0000256" key="5">
    <source>
        <dbReference type="SAM" id="MobiDB-lite"/>
    </source>
</evidence>
<dbReference type="GO" id="GO:0002181">
    <property type="term" value="P:cytoplasmic translation"/>
    <property type="evidence" value="ECO:0007669"/>
    <property type="project" value="TreeGrafter"/>
</dbReference>
<dbReference type="InterPro" id="IPR022669">
    <property type="entry name" value="Ribosomal_uL2_C"/>
</dbReference>
<dbReference type="GO" id="GO:0003735">
    <property type="term" value="F:structural constituent of ribosome"/>
    <property type="evidence" value="ECO:0007669"/>
    <property type="project" value="InterPro"/>
</dbReference>
<evidence type="ECO:0000256" key="4">
    <source>
        <dbReference type="ARBA" id="ARBA00035459"/>
    </source>
</evidence>
<dbReference type="GO" id="GO:0003723">
    <property type="term" value="F:RNA binding"/>
    <property type="evidence" value="ECO:0007669"/>
    <property type="project" value="InterPro"/>
</dbReference>
<sequence>MGKNLPSQRRGRGTSPTYRSPSHRHPGVPGHPSFAGEGVVVSIDHAAGRTAPLARVQFGGREVLMIAPDGLQEGQVVTVGAANIDRGNTLPLGQIPEGTLVYNIEGLPGDGGKYVRAAGTSAVVVSHGEKTVVQLPSGQFKGFDPRCRVTIGVVAGAGRLDKPFGKAGKKALAYRSFSKPSLKVRGVAMNPVDHPHGGGAHQHVGRPSTVSWRAPPGRKVGRMSPKPKRLRGRRG</sequence>
<comment type="similarity">
    <text evidence="1">Belongs to the universal ribosomal protein uL2 family.</text>
</comment>
<dbReference type="Gene3D" id="2.30.30.30">
    <property type="match status" value="1"/>
</dbReference>
<dbReference type="Gene3D" id="4.10.950.10">
    <property type="entry name" value="Ribosomal protein L2, domain 3"/>
    <property type="match status" value="1"/>
</dbReference>